<dbReference type="PANTHER" id="PTHR13693">
    <property type="entry name" value="CLASS II AMINOTRANSFERASE/8-AMINO-7-OXONONANOATE SYNTHASE"/>
    <property type="match status" value="1"/>
</dbReference>
<name>T0RR73_SAPDV</name>
<dbReference type="OrthoDB" id="2382073at2759"/>
<dbReference type="VEuPathDB" id="FungiDB:SDRG_09890"/>
<evidence type="ECO:0000256" key="5">
    <source>
        <dbReference type="SAM" id="Phobius"/>
    </source>
</evidence>
<dbReference type="EMBL" id="JH767163">
    <property type="protein sequence ID" value="EQC32572.1"/>
    <property type="molecule type" value="Genomic_DNA"/>
</dbReference>
<evidence type="ECO:0000256" key="4">
    <source>
        <dbReference type="ARBA" id="ARBA00022898"/>
    </source>
</evidence>
<organism evidence="7 8">
    <name type="scientific">Saprolegnia diclina (strain VS20)</name>
    <dbReference type="NCBI Taxonomy" id="1156394"/>
    <lineage>
        <taxon>Eukaryota</taxon>
        <taxon>Sar</taxon>
        <taxon>Stramenopiles</taxon>
        <taxon>Oomycota</taxon>
        <taxon>Saprolegniomycetes</taxon>
        <taxon>Saprolegniales</taxon>
        <taxon>Saprolegniaceae</taxon>
        <taxon>Saprolegnia</taxon>
    </lineage>
</organism>
<dbReference type="GO" id="GO:0016740">
    <property type="term" value="F:transferase activity"/>
    <property type="evidence" value="ECO:0007669"/>
    <property type="project" value="UniProtKB-KW"/>
</dbReference>
<dbReference type="Proteomes" id="UP000030762">
    <property type="component" value="Unassembled WGS sequence"/>
</dbReference>
<dbReference type="InterPro" id="IPR050087">
    <property type="entry name" value="AON_synthase_class-II"/>
</dbReference>
<dbReference type="InParanoid" id="T0RR73"/>
<proteinExistence type="inferred from homology"/>
<dbReference type="Pfam" id="PF00155">
    <property type="entry name" value="Aminotran_1_2"/>
    <property type="match status" value="1"/>
</dbReference>
<dbReference type="Gene3D" id="3.40.640.10">
    <property type="entry name" value="Type I PLP-dependent aspartate aminotransferase-like (Major domain)"/>
    <property type="match status" value="1"/>
</dbReference>
<feature type="transmembrane region" description="Helical" evidence="5">
    <location>
        <begin position="41"/>
        <end position="64"/>
    </location>
</feature>
<keyword evidence="5" id="KW-0812">Transmembrane</keyword>
<dbReference type="InterPro" id="IPR015422">
    <property type="entry name" value="PyrdxlP-dep_Trfase_small"/>
</dbReference>
<dbReference type="PANTHER" id="PTHR13693:SF77">
    <property type="entry name" value="8-AMINO-7-OXONONANOATE SYNTHASE"/>
    <property type="match status" value="1"/>
</dbReference>
<dbReference type="GO" id="GO:0030170">
    <property type="term" value="F:pyridoxal phosphate binding"/>
    <property type="evidence" value="ECO:0007669"/>
    <property type="project" value="InterPro"/>
</dbReference>
<keyword evidence="5" id="KW-1133">Transmembrane helix</keyword>
<evidence type="ECO:0000259" key="6">
    <source>
        <dbReference type="Pfam" id="PF00155"/>
    </source>
</evidence>
<evidence type="ECO:0000256" key="3">
    <source>
        <dbReference type="ARBA" id="ARBA00022679"/>
    </source>
</evidence>
<evidence type="ECO:0000313" key="8">
    <source>
        <dbReference type="Proteomes" id="UP000030762"/>
    </source>
</evidence>
<evidence type="ECO:0000256" key="1">
    <source>
        <dbReference type="ARBA" id="ARBA00001933"/>
    </source>
</evidence>
<reference evidence="7 8" key="1">
    <citation type="submission" date="2012-04" db="EMBL/GenBank/DDBJ databases">
        <title>The Genome Sequence of Saprolegnia declina VS20.</title>
        <authorList>
            <consortium name="The Broad Institute Genome Sequencing Platform"/>
            <person name="Russ C."/>
            <person name="Nusbaum C."/>
            <person name="Tyler B."/>
            <person name="van West P."/>
            <person name="Dieguez-Uribeondo J."/>
            <person name="de Bruijn I."/>
            <person name="Tripathy S."/>
            <person name="Jiang R."/>
            <person name="Young S.K."/>
            <person name="Zeng Q."/>
            <person name="Gargeya S."/>
            <person name="Fitzgerald M."/>
            <person name="Haas B."/>
            <person name="Abouelleil A."/>
            <person name="Alvarado L."/>
            <person name="Arachchi H.M."/>
            <person name="Berlin A."/>
            <person name="Chapman S.B."/>
            <person name="Goldberg J."/>
            <person name="Griggs A."/>
            <person name="Gujja S."/>
            <person name="Hansen M."/>
            <person name="Howarth C."/>
            <person name="Imamovic A."/>
            <person name="Larimer J."/>
            <person name="McCowen C."/>
            <person name="Montmayeur A."/>
            <person name="Murphy C."/>
            <person name="Neiman D."/>
            <person name="Pearson M."/>
            <person name="Priest M."/>
            <person name="Roberts A."/>
            <person name="Saif S."/>
            <person name="Shea T."/>
            <person name="Sisk P."/>
            <person name="Sykes S."/>
            <person name="Wortman J."/>
            <person name="Nusbaum C."/>
            <person name="Birren B."/>
        </authorList>
    </citation>
    <scope>NUCLEOTIDE SEQUENCE [LARGE SCALE GENOMIC DNA]</scope>
    <source>
        <strain evidence="7 8">VS20</strain>
    </source>
</reference>
<dbReference type="STRING" id="1156394.T0RR73"/>
<dbReference type="GeneID" id="19950617"/>
<protein>
    <recommendedName>
        <fullName evidence="6">Aminotransferase class I/classII large domain-containing protein</fullName>
    </recommendedName>
</protein>
<comment type="cofactor">
    <cofactor evidence="1">
        <name>pyridoxal 5'-phosphate</name>
        <dbReference type="ChEBI" id="CHEBI:597326"/>
    </cofactor>
</comment>
<dbReference type="OMA" id="FSMDGDQ"/>
<dbReference type="InterPro" id="IPR004839">
    <property type="entry name" value="Aminotransferase_I/II_large"/>
</dbReference>
<keyword evidence="4" id="KW-0663">Pyridoxal phosphate</keyword>
<comment type="similarity">
    <text evidence="2">Belongs to the class-II pyridoxal-phosphate-dependent aminotransferase family. BioF subfamily.</text>
</comment>
<keyword evidence="5" id="KW-0472">Membrane</keyword>
<evidence type="ECO:0000256" key="2">
    <source>
        <dbReference type="ARBA" id="ARBA00010008"/>
    </source>
</evidence>
<accession>T0RR73</accession>
<dbReference type="Gene3D" id="3.90.1150.10">
    <property type="entry name" value="Aspartate Aminotransferase, domain 1"/>
    <property type="match status" value="1"/>
</dbReference>
<keyword evidence="3" id="KW-0808">Transferase</keyword>
<keyword evidence="8" id="KW-1185">Reference proteome</keyword>
<sequence length="439" mass="47485">MQCIQDIIAWSGKVAHCISVYIRSRKHSRWALRPIPDHYPVYVRLTAFGFVLGMMEVALATAVAKRDADGSRRHLQVLSDDNVDFCSNDYLGFARSRELADAIASAPHGHGSTGSRLVTGTSQLHLDVEAELAAFYGYPSALVFNSGYLANLSVLSAVPQPGDFVLYDELVHNSCREGLRLGRATSAAFRHNDIEDLRARLASAPATGNRVVVVESVYSMDGHIAPLVAMVRLCREFNAALIVDEAHGVAVDGPQGAGVVRALGLEKDVFCTVYTFGKGMGIHGAVVCGPLVLKEYLVNYARPFVYSTSLPASDMVTIRAAHAYCASAAGDSARRQLQSRVRRFRSRVRENAVAIPPASLLHSSTAIQGVVCPGNARVLAAAAHLRTQGFNVVAIRAPTVPVHSERLRIILHAYNTDAEIDALVQHLAAFFLKHPASRL</sequence>
<dbReference type="eggNOG" id="KOG1359">
    <property type="taxonomic scope" value="Eukaryota"/>
</dbReference>
<dbReference type="SUPFAM" id="SSF53383">
    <property type="entry name" value="PLP-dependent transferases"/>
    <property type="match status" value="1"/>
</dbReference>
<gene>
    <name evidence="7" type="ORF">SDRG_09890</name>
</gene>
<dbReference type="InterPro" id="IPR015421">
    <property type="entry name" value="PyrdxlP-dep_Trfase_major"/>
</dbReference>
<feature type="domain" description="Aminotransferase class I/classII large" evidence="6">
    <location>
        <begin position="82"/>
        <end position="427"/>
    </location>
</feature>
<evidence type="ECO:0000313" key="7">
    <source>
        <dbReference type="EMBL" id="EQC32572.1"/>
    </source>
</evidence>
<dbReference type="RefSeq" id="XP_008614073.1">
    <property type="nucleotide sequence ID" value="XM_008615851.1"/>
</dbReference>
<dbReference type="InterPro" id="IPR015424">
    <property type="entry name" value="PyrdxlP-dep_Trfase"/>
</dbReference>
<dbReference type="AlphaFoldDB" id="T0RR73"/>